<comment type="caution">
    <text evidence="2">The sequence shown here is derived from an EMBL/GenBank/DDBJ whole genome shotgun (WGS) entry which is preliminary data.</text>
</comment>
<sequence length="333" mass="36629">MRINPYWKRTSQEKQLSSFRPYSNPTLPVMDLYVQEMLMSSPDHLFSMGVVPPQMVSTSWEQWLCFLASNLTAQQWQVVIFEADGLLACPLCIVRRADRSRPPSFLLQSRRSGRMREAAQICETETEGKKFGGANSTVKKEPRDDAASTHSPGTCGSATHRRRMGNAASGGTSRREVHVAAQATVFTNGRVAAAETKEEGFLVVVATPKDHSKILGAQLQTRHQSDVSSSEKNASRLGISRAEVVHLAARVIKSEAEARPRGSARKKRAPWATWGESGRRKSMCHSAGSFSAAEARHSLGQRKLVHVCGSGGSFLLFTPPPRANYLIPALHYN</sequence>
<proteinExistence type="predicted"/>
<reference evidence="2" key="1">
    <citation type="submission" date="2020-10" db="EMBL/GenBank/DDBJ databases">
        <authorList>
            <person name="Kikuchi T."/>
        </authorList>
    </citation>
    <scope>NUCLEOTIDE SEQUENCE</scope>
    <source>
        <strain evidence="2">NKZ352</strain>
    </source>
</reference>
<accession>A0A8S1HHU8</accession>
<dbReference type="Proteomes" id="UP000835052">
    <property type="component" value="Unassembled WGS sequence"/>
</dbReference>
<feature type="region of interest" description="Disordered" evidence="1">
    <location>
        <begin position="125"/>
        <end position="176"/>
    </location>
</feature>
<feature type="compositionally biased region" description="Basic and acidic residues" evidence="1">
    <location>
        <begin position="138"/>
        <end position="147"/>
    </location>
</feature>
<feature type="compositionally biased region" description="Polar residues" evidence="1">
    <location>
        <begin position="148"/>
        <end position="157"/>
    </location>
</feature>
<organism evidence="2 3">
    <name type="scientific">Caenorhabditis auriculariae</name>
    <dbReference type="NCBI Taxonomy" id="2777116"/>
    <lineage>
        <taxon>Eukaryota</taxon>
        <taxon>Metazoa</taxon>
        <taxon>Ecdysozoa</taxon>
        <taxon>Nematoda</taxon>
        <taxon>Chromadorea</taxon>
        <taxon>Rhabditida</taxon>
        <taxon>Rhabditina</taxon>
        <taxon>Rhabditomorpha</taxon>
        <taxon>Rhabditoidea</taxon>
        <taxon>Rhabditidae</taxon>
        <taxon>Peloderinae</taxon>
        <taxon>Caenorhabditis</taxon>
    </lineage>
</organism>
<keyword evidence="3" id="KW-1185">Reference proteome</keyword>
<dbReference type="OrthoDB" id="5837886at2759"/>
<evidence type="ECO:0000256" key="1">
    <source>
        <dbReference type="SAM" id="MobiDB-lite"/>
    </source>
</evidence>
<evidence type="ECO:0000313" key="3">
    <source>
        <dbReference type="Proteomes" id="UP000835052"/>
    </source>
</evidence>
<gene>
    <name evidence="2" type="ORF">CAUJ_LOCUS10626</name>
</gene>
<protein>
    <submittedName>
        <fullName evidence="2">Uncharacterized protein</fullName>
    </submittedName>
</protein>
<dbReference type="EMBL" id="CAJGYM010000047">
    <property type="protein sequence ID" value="CAD6194707.1"/>
    <property type="molecule type" value="Genomic_DNA"/>
</dbReference>
<name>A0A8S1HHU8_9PELO</name>
<evidence type="ECO:0000313" key="2">
    <source>
        <dbReference type="EMBL" id="CAD6194707.1"/>
    </source>
</evidence>
<dbReference type="AlphaFoldDB" id="A0A8S1HHU8"/>